<name>A0ABR2KLX8_9EUKA</name>
<proteinExistence type="predicted"/>
<evidence type="ECO:0000313" key="2">
    <source>
        <dbReference type="Proteomes" id="UP001470230"/>
    </source>
</evidence>
<sequence>MELKISSCVEKILSSFRLLEYSVVDSNFQELEETLKGNPLDQKYTDKISALVLPIFYPGDYSNFRLKFSIQCMACSHLLKLSPDLQLDILVSIMDIFHQYPHIFIGKTSIKNVLKDFFFYVKDPWDIFNKASQGRSNDFNWCFFIFCFDNIEQSRQIPNWDLVLQLISDPNLYSSRKIDEILTFLEQAYYNWGANPSLSPILTEHSLRFTLAEADIPPFLYTSNSDACTIEEKTIKVISLHLSGSTPITARSLSLISRQDGHFMSPIYQVSLFLAILRTIPSNFKNTLAQRIKLFIKKTEFTEKVCAHIVATSSLCQINDFSIIETFSDAFSTNEQKKSLFFAYLADCSQSLDLNSTVPLINDAFTSIASSGPAYGVYKFISSLLSKCRLHTEILTEQDIANMKNYINVFIGIVDQQCSSNCQITPDIEKMVKLSSKIIAKLGIICNEPLLLPLDRPNICQTYFACAVCSYFLSYSSNIIVPLDYAFNVFAVCEFCNFTEFSQKIKSHICRLLNSTDFPPVGFEFSEESSRTLLNSSFKAFRTKSCPTDTFYKTIIPLLPCVTKINNSYFIREFIKNFWNEKTANDIPIESISFLLSLYDGYDTFFKLFVILLKNNSDKLYNQVNSILSSNHHFRSWFVEKFLSSCAFFFPKAFKIGKNIYLKPSEFKSFLYALRKVLPKTSNPSAVRAAAIKFVGRYLDMCPVLSKYCVSSSINSLINKKEMPEFPTDEELGIHLNENEVYSTNQMTILTNEMNNYTYVDNRNASSLELNASLNILTKSIENNSNSITDSELDSIHRTLRRSNDPRIRKPYLKFLSSLGLKGVAYACQISSNVPITPFF</sequence>
<protein>
    <submittedName>
        <fullName evidence="1">Uncharacterized protein</fullName>
    </submittedName>
</protein>
<dbReference type="EMBL" id="JAPFFF010000004">
    <property type="protein sequence ID" value="KAK8891741.1"/>
    <property type="molecule type" value="Genomic_DNA"/>
</dbReference>
<accession>A0ABR2KLX8</accession>
<keyword evidence="2" id="KW-1185">Reference proteome</keyword>
<gene>
    <name evidence="1" type="ORF">M9Y10_028961</name>
</gene>
<organism evidence="1 2">
    <name type="scientific">Tritrichomonas musculus</name>
    <dbReference type="NCBI Taxonomy" id="1915356"/>
    <lineage>
        <taxon>Eukaryota</taxon>
        <taxon>Metamonada</taxon>
        <taxon>Parabasalia</taxon>
        <taxon>Tritrichomonadida</taxon>
        <taxon>Tritrichomonadidae</taxon>
        <taxon>Tritrichomonas</taxon>
    </lineage>
</organism>
<comment type="caution">
    <text evidence="1">The sequence shown here is derived from an EMBL/GenBank/DDBJ whole genome shotgun (WGS) entry which is preliminary data.</text>
</comment>
<evidence type="ECO:0000313" key="1">
    <source>
        <dbReference type="EMBL" id="KAK8891741.1"/>
    </source>
</evidence>
<dbReference type="Proteomes" id="UP001470230">
    <property type="component" value="Unassembled WGS sequence"/>
</dbReference>
<reference evidence="1 2" key="1">
    <citation type="submission" date="2024-04" db="EMBL/GenBank/DDBJ databases">
        <title>Tritrichomonas musculus Genome.</title>
        <authorList>
            <person name="Alves-Ferreira E."/>
            <person name="Grigg M."/>
            <person name="Lorenzi H."/>
            <person name="Galac M."/>
        </authorList>
    </citation>
    <scope>NUCLEOTIDE SEQUENCE [LARGE SCALE GENOMIC DNA]</scope>
    <source>
        <strain evidence="1 2">EAF2021</strain>
    </source>
</reference>